<dbReference type="EMBL" id="CM002911">
    <property type="protein sequence ID" value="KMY95586.1"/>
    <property type="molecule type" value="Genomic_DNA"/>
</dbReference>
<dbReference type="Proteomes" id="UP000035880">
    <property type="component" value="Chromosome 2R"/>
</dbReference>
<dbReference type="AlphaFoldDB" id="A0A0J9RI76"/>
<organism evidence="1">
    <name type="scientific">Drosophila simulans</name>
    <name type="common">Fruit fly</name>
    <dbReference type="NCBI Taxonomy" id="7240"/>
    <lineage>
        <taxon>Eukaryota</taxon>
        <taxon>Metazoa</taxon>
        <taxon>Ecdysozoa</taxon>
        <taxon>Arthropoda</taxon>
        <taxon>Hexapoda</taxon>
        <taxon>Insecta</taxon>
        <taxon>Pterygota</taxon>
        <taxon>Neoptera</taxon>
        <taxon>Endopterygota</taxon>
        <taxon>Diptera</taxon>
        <taxon>Brachycera</taxon>
        <taxon>Muscomorpha</taxon>
        <taxon>Ephydroidea</taxon>
        <taxon>Drosophilidae</taxon>
        <taxon>Drosophila</taxon>
        <taxon>Sophophora</taxon>
    </lineage>
</organism>
<evidence type="ECO:0000313" key="1">
    <source>
        <dbReference type="EMBL" id="KMY95586.1"/>
    </source>
</evidence>
<reference evidence="1" key="3">
    <citation type="submission" date="2015-04" db="EMBL/GenBank/DDBJ databases">
        <authorList>
            <consortium name="FlyBase"/>
        </authorList>
    </citation>
    <scope>NUCLEOTIDE SEQUENCE</scope>
    <source>
        <strain evidence="1">W501</strain>
    </source>
</reference>
<proteinExistence type="predicted"/>
<protein>
    <submittedName>
        <fullName evidence="1">Uncharacterized protein, isoform A</fullName>
    </submittedName>
</protein>
<dbReference type="KEGG" id="dsi:Dsimw501_GD28982"/>
<sequence>MPHLRTTYPEKGYLEKLKGNGNKGAEKILSGYCSRRPARNGGKRTWQGAPLNCELLVVAIVVDEEWSCSFLGCGLLPERNPQSRSSV</sequence>
<accession>A0A0J9RI76</accession>
<dbReference type="Bgee" id="FBgn0270272">
    <property type="expression patterns" value="Expressed in adult organism"/>
</dbReference>
<gene>
    <name evidence="1" type="primary">Dsim\GD28982</name>
    <name evidence="1" type="ORF">Dsimw501_GD28982</name>
</gene>
<name>A0A0J9RI76_DROSI</name>
<reference evidence="1" key="2">
    <citation type="submission" date="2014-06" db="EMBL/GenBank/DDBJ databases">
        <authorList>
            <person name="Hu T."/>
            <person name="Eisen M.B."/>
            <person name="Thornton K.R."/>
            <person name="Andolfatto P."/>
        </authorList>
    </citation>
    <scope>NUCLEOTIDE SEQUENCE</scope>
    <source>
        <strain evidence="1">W501</strain>
    </source>
</reference>
<reference evidence="1" key="1">
    <citation type="journal article" date="2013" name="Genome Res.">
        <title>A second-generation assembly of the Drosophila simulans genome provides new insights into patterns of lineage-specific divergence.</title>
        <authorList>
            <person name="Hu T.T."/>
            <person name="Eisen M.B."/>
            <person name="Thornton K.R."/>
            <person name="Andolfatto P."/>
        </authorList>
    </citation>
    <scope>NUCLEOTIDE SEQUENCE [LARGE SCALE GENOMIC DNA]</scope>
    <source>
        <strain evidence="1">W501</strain>
    </source>
</reference>